<dbReference type="Gene3D" id="3.40.50.720">
    <property type="entry name" value="NAD(P)-binding Rossmann-like Domain"/>
    <property type="match status" value="1"/>
</dbReference>
<organism evidence="2 3">
    <name type="scientific">Nonomuraea solani</name>
    <dbReference type="NCBI Taxonomy" id="1144553"/>
    <lineage>
        <taxon>Bacteria</taxon>
        <taxon>Bacillati</taxon>
        <taxon>Actinomycetota</taxon>
        <taxon>Actinomycetes</taxon>
        <taxon>Streptosporangiales</taxon>
        <taxon>Streptosporangiaceae</taxon>
        <taxon>Nonomuraea</taxon>
    </lineage>
</organism>
<dbReference type="SUPFAM" id="SSF51735">
    <property type="entry name" value="NAD(P)-binding Rossmann-fold domains"/>
    <property type="match status" value="1"/>
</dbReference>
<evidence type="ECO:0000259" key="1">
    <source>
        <dbReference type="Pfam" id="PF01370"/>
    </source>
</evidence>
<feature type="domain" description="NAD-dependent epimerase/dehydratase" evidence="1">
    <location>
        <begin position="3"/>
        <end position="219"/>
    </location>
</feature>
<accession>A0A1H6EMW7</accession>
<dbReference type="AlphaFoldDB" id="A0A1H6EMW7"/>
<dbReference type="OrthoDB" id="9774199at2"/>
<dbReference type="Proteomes" id="UP000236732">
    <property type="component" value="Unassembled WGS sequence"/>
</dbReference>
<dbReference type="RefSeq" id="WP_103960128.1">
    <property type="nucleotide sequence ID" value="NZ_FNVT01000011.1"/>
</dbReference>
<sequence length="317" mass="34675">MRVVVIGGSGHIGTYLIPRLVGAGHDVVNVSRGKREPYSPHGAWQRVTTVTADRESEETDGTFGRRIAELQGDAVIDLICFQESSARSLAAALTGRVRHFLHCGTIWIHGPSAEVPTTEDRPRGPIDEYGRQKAAIERFLLDLAHREGFPATLIHPGHITGPGWVPVNPAGNVNPAVYQTLADGAELALPNLGMETVHHVHADDVARLFMDALANRTAAVGESFHSVSTTALTLRGYAEAVSGWFGREPRLAYLPWERWRETVSEEDARITYDHIAHSPHCSMEKAGRVLGHRPRYTSLEAISEAVDWLVGAGRITI</sequence>
<keyword evidence="3" id="KW-1185">Reference proteome</keyword>
<protein>
    <submittedName>
        <fullName evidence="2">Nucleoside-diphosphate-sugar epimerase</fullName>
    </submittedName>
</protein>
<dbReference type="InterPro" id="IPR036291">
    <property type="entry name" value="NAD(P)-bd_dom_sf"/>
</dbReference>
<dbReference type="InterPro" id="IPR050177">
    <property type="entry name" value="Lipid_A_modif_metabolic_enz"/>
</dbReference>
<evidence type="ECO:0000313" key="3">
    <source>
        <dbReference type="Proteomes" id="UP000236732"/>
    </source>
</evidence>
<dbReference type="EMBL" id="FNVT01000011">
    <property type="protein sequence ID" value="SEG98094.1"/>
    <property type="molecule type" value="Genomic_DNA"/>
</dbReference>
<dbReference type="Pfam" id="PF01370">
    <property type="entry name" value="Epimerase"/>
    <property type="match status" value="1"/>
</dbReference>
<evidence type="ECO:0000313" key="2">
    <source>
        <dbReference type="EMBL" id="SEG98094.1"/>
    </source>
</evidence>
<dbReference type="InterPro" id="IPR001509">
    <property type="entry name" value="Epimerase_deHydtase"/>
</dbReference>
<proteinExistence type="predicted"/>
<dbReference type="PANTHER" id="PTHR43245">
    <property type="entry name" value="BIFUNCTIONAL POLYMYXIN RESISTANCE PROTEIN ARNA"/>
    <property type="match status" value="1"/>
</dbReference>
<reference evidence="2 3" key="1">
    <citation type="submission" date="2016-10" db="EMBL/GenBank/DDBJ databases">
        <authorList>
            <person name="de Groot N.N."/>
        </authorList>
    </citation>
    <scope>NUCLEOTIDE SEQUENCE [LARGE SCALE GENOMIC DNA]</scope>
    <source>
        <strain evidence="2 3">CGMCC 4.7037</strain>
    </source>
</reference>
<name>A0A1H6EMW7_9ACTN</name>
<gene>
    <name evidence="2" type="ORF">SAMN05444920_111192</name>
</gene>